<organism evidence="11 12">
    <name type="scientific">Clunio marinus</name>
    <dbReference type="NCBI Taxonomy" id="568069"/>
    <lineage>
        <taxon>Eukaryota</taxon>
        <taxon>Metazoa</taxon>
        <taxon>Ecdysozoa</taxon>
        <taxon>Arthropoda</taxon>
        <taxon>Hexapoda</taxon>
        <taxon>Insecta</taxon>
        <taxon>Pterygota</taxon>
        <taxon>Neoptera</taxon>
        <taxon>Endopterygota</taxon>
        <taxon>Diptera</taxon>
        <taxon>Nematocera</taxon>
        <taxon>Chironomoidea</taxon>
        <taxon>Chironomidae</taxon>
        <taxon>Clunio</taxon>
    </lineage>
</organism>
<dbReference type="STRING" id="568069.A0A1J1J0V2"/>
<dbReference type="InterPro" id="IPR036272">
    <property type="entry name" value="Methuselah_N_sf"/>
</dbReference>
<keyword evidence="9" id="KW-0807">Transducer</keyword>
<accession>A0A1J1J0V2</accession>
<feature type="transmembrane region" description="Helical" evidence="10">
    <location>
        <begin position="151"/>
        <end position="171"/>
    </location>
</feature>
<feature type="transmembrane region" description="Helical" evidence="10">
    <location>
        <begin position="211"/>
        <end position="234"/>
    </location>
</feature>
<evidence type="ECO:0000256" key="10">
    <source>
        <dbReference type="SAM" id="Phobius"/>
    </source>
</evidence>
<feature type="transmembrane region" description="Helical" evidence="10">
    <location>
        <begin position="6"/>
        <end position="24"/>
    </location>
</feature>
<keyword evidence="4 10" id="KW-0812">Transmembrane</keyword>
<name>A0A1J1J0V2_9DIPT</name>
<dbReference type="InterPro" id="IPR051384">
    <property type="entry name" value="Mth_GPCR"/>
</dbReference>
<protein>
    <submittedName>
        <fullName evidence="11">CLUMA_CG018050, isoform A</fullName>
    </submittedName>
</protein>
<keyword evidence="8" id="KW-0675">Receptor</keyword>
<keyword evidence="3" id="KW-1003">Cell membrane</keyword>
<keyword evidence="6" id="KW-0297">G-protein coupled receptor</keyword>
<dbReference type="Proteomes" id="UP000183832">
    <property type="component" value="Unassembled WGS sequence"/>
</dbReference>
<dbReference type="PANTHER" id="PTHR47154">
    <property type="entry name" value="G-PROTEIN COUPLED RECEPTOR MTH-RELATED"/>
    <property type="match status" value="1"/>
</dbReference>
<keyword evidence="12" id="KW-1185">Reference proteome</keyword>
<evidence type="ECO:0000256" key="4">
    <source>
        <dbReference type="ARBA" id="ARBA00022692"/>
    </source>
</evidence>
<evidence type="ECO:0000256" key="8">
    <source>
        <dbReference type="ARBA" id="ARBA00023170"/>
    </source>
</evidence>
<feature type="transmembrane region" description="Helical" evidence="10">
    <location>
        <begin position="177"/>
        <end position="199"/>
    </location>
</feature>
<proteinExistence type="inferred from homology"/>
<evidence type="ECO:0000256" key="6">
    <source>
        <dbReference type="ARBA" id="ARBA00023040"/>
    </source>
</evidence>
<evidence type="ECO:0000256" key="1">
    <source>
        <dbReference type="ARBA" id="ARBA00004651"/>
    </source>
</evidence>
<dbReference type="Gene3D" id="1.20.1070.10">
    <property type="entry name" value="Rhodopsin 7-helix transmembrane proteins"/>
    <property type="match status" value="1"/>
</dbReference>
<evidence type="ECO:0000313" key="11">
    <source>
        <dbReference type="EMBL" id="CRL05578.1"/>
    </source>
</evidence>
<evidence type="ECO:0000256" key="2">
    <source>
        <dbReference type="ARBA" id="ARBA00008979"/>
    </source>
</evidence>
<dbReference type="OrthoDB" id="8024228at2759"/>
<sequence>MFQNTYWIVISLVPLVIFSIVLLLSHEESVIENPCKTFSAPCVRICCNDYKTCKDDYLRENFNKSYSEKMENVYENETPKELHVLHGRPLCATEISKDDWYFTHYDGGIEIGGQFYNNDKYCFEDVKVDGEVQWNLYICASKIKLQKVVHIILSSVSALTSMAVVIIYFAIKSFRTLHGKIVMMFCFAMALSYFFYAFITKDTFYYYHMPCFLYTLLLHFAFQWTSIMGFDIFFTLRNLNASSEGRERFLYYCGYATFSLFVTFCLIYESFYLHTIKEYIFLLSLVLDIIFFILAGVKIFQMSKSSRPLEHTKLEEEKSRYWMYLSAFAIIIFNIVIEPFDIFRSDVLLDDMIRCYCAILLFPIFVLQKNVWEKFS</sequence>
<evidence type="ECO:0000256" key="9">
    <source>
        <dbReference type="ARBA" id="ARBA00023224"/>
    </source>
</evidence>
<comment type="subcellular location">
    <subcellularLocation>
        <location evidence="1">Cell membrane</location>
        <topology evidence="1">Multi-pass membrane protein</topology>
    </subcellularLocation>
</comment>
<feature type="transmembrane region" description="Helical" evidence="10">
    <location>
        <begin position="249"/>
        <end position="268"/>
    </location>
</feature>
<evidence type="ECO:0000256" key="3">
    <source>
        <dbReference type="ARBA" id="ARBA00022475"/>
    </source>
</evidence>
<evidence type="ECO:0000313" key="12">
    <source>
        <dbReference type="Proteomes" id="UP000183832"/>
    </source>
</evidence>
<dbReference type="SUPFAM" id="SSF63877">
    <property type="entry name" value="Methuselah ectodomain"/>
    <property type="match status" value="1"/>
</dbReference>
<dbReference type="EMBL" id="CVRI01000064">
    <property type="protein sequence ID" value="CRL05578.1"/>
    <property type="molecule type" value="Genomic_DNA"/>
</dbReference>
<dbReference type="PANTHER" id="PTHR47154:SF2">
    <property type="entry name" value="G-PROTEIN COUPLED RECEPTOR MTH-RELATED"/>
    <property type="match status" value="1"/>
</dbReference>
<feature type="transmembrane region" description="Helical" evidence="10">
    <location>
        <begin position="280"/>
        <end position="301"/>
    </location>
</feature>
<keyword evidence="5 10" id="KW-1133">Transmembrane helix</keyword>
<dbReference type="GO" id="GO:0005886">
    <property type="term" value="C:plasma membrane"/>
    <property type="evidence" value="ECO:0007669"/>
    <property type="project" value="UniProtKB-SubCell"/>
</dbReference>
<dbReference type="AlphaFoldDB" id="A0A1J1J0V2"/>
<feature type="transmembrane region" description="Helical" evidence="10">
    <location>
        <begin position="321"/>
        <end position="340"/>
    </location>
</feature>
<dbReference type="GO" id="GO:0008528">
    <property type="term" value="F:G protein-coupled peptide receptor activity"/>
    <property type="evidence" value="ECO:0007669"/>
    <property type="project" value="TreeGrafter"/>
</dbReference>
<gene>
    <name evidence="11" type="primary">similar to AGAP006216-PB</name>
    <name evidence="11" type="ORF">CLUMA_CG018050</name>
</gene>
<evidence type="ECO:0000256" key="7">
    <source>
        <dbReference type="ARBA" id="ARBA00023136"/>
    </source>
</evidence>
<evidence type="ECO:0000256" key="5">
    <source>
        <dbReference type="ARBA" id="ARBA00022989"/>
    </source>
</evidence>
<reference evidence="11 12" key="1">
    <citation type="submission" date="2015-04" db="EMBL/GenBank/DDBJ databases">
        <authorList>
            <person name="Syromyatnikov M.Y."/>
            <person name="Popov V.N."/>
        </authorList>
    </citation>
    <scope>NUCLEOTIDE SEQUENCE [LARGE SCALE GENOMIC DNA]</scope>
</reference>
<comment type="similarity">
    <text evidence="2">Belongs to the G-protein coupled receptor 2 family. Mth subfamily.</text>
</comment>
<keyword evidence="7 10" id="KW-0472">Membrane</keyword>